<reference evidence="1 2" key="1">
    <citation type="submission" date="2019-02" db="EMBL/GenBank/DDBJ databases">
        <title>Deep-cultivation of Planctomycetes and their phenomic and genomic characterization uncovers novel biology.</title>
        <authorList>
            <person name="Wiegand S."/>
            <person name="Jogler M."/>
            <person name="Boedeker C."/>
            <person name="Pinto D."/>
            <person name="Vollmers J."/>
            <person name="Rivas-Marin E."/>
            <person name="Kohn T."/>
            <person name="Peeters S.H."/>
            <person name="Heuer A."/>
            <person name="Rast P."/>
            <person name="Oberbeckmann S."/>
            <person name="Bunk B."/>
            <person name="Jeske O."/>
            <person name="Meyerdierks A."/>
            <person name="Storesund J.E."/>
            <person name="Kallscheuer N."/>
            <person name="Luecker S."/>
            <person name="Lage O.M."/>
            <person name="Pohl T."/>
            <person name="Merkel B.J."/>
            <person name="Hornburger P."/>
            <person name="Mueller R.-W."/>
            <person name="Bruemmer F."/>
            <person name="Labrenz M."/>
            <person name="Spormann A.M."/>
            <person name="Op Den Camp H."/>
            <person name="Overmann J."/>
            <person name="Amann R."/>
            <person name="Jetten M.S.M."/>
            <person name="Mascher T."/>
            <person name="Medema M.H."/>
            <person name="Devos D.P."/>
            <person name="Kaster A.-K."/>
            <person name="Ovreas L."/>
            <person name="Rohde M."/>
            <person name="Galperin M.Y."/>
            <person name="Jogler C."/>
        </authorList>
    </citation>
    <scope>NUCLEOTIDE SEQUENCE [LARGE SCALE GENOMIC DNA]</scope>
    <source>
        <strain evidence="1 2">CA13</strain>
    </source>
</reference>
<name>A0A5C5YZW3_9BACT</name>
<dbReference type="AlphaFoldDB" id="A0A5C5YZW3"/>
<accession>A0A5C5YZW3</accession>
<evidence type="ECO:0000313" key="2">
    <source>
        <dbReference type="Proteomes" id="UP000315010"/>
    </source>
</evidence>
<gene>
    <name evidence="1" type="ORF">CA13_13850</name>
</gene>
<comment type="caution">
    <text evidence="1">The sequence shown here is derived from an EMBL/GenBank/DDBJ whole genome shotgun (WGS) entry which is preliminary data.</text>
</comment>
<evidence type="ECO:0000313" key="1">
    <source>
        <dbReference type="EMBL" id="TWT79973.1"/>
    </source>
</evidence>
<dbReference type="Proteomes" id="UP000315010">
    <property type="component" value="Unassembled WGS sequence"/>
</dbReference>
<dbReference type="OrthoDB" id="221709at2"/>
<dbReference type="Gene3D" id="3.20.20.80">
    <property type="entry name" value="Glycosidases"/>
    <property type="match status" value="1"/>
</dbReference>
<protein>
    <submittedName>
        <fullName evidence="1">Uncharacterized protein</fullName>
    </submittedName>
</protein>
<dbReference type="RefSeq" id="WP_146395085.1">
    <property type="nucleotide sequence ID" value="NZ_SJPJ01000001.1"/>
</dbReference>
<dbReference type="EMBL" id="SJPJ01000001">
    <property type="protein sequence ID" value="TWT79973.1"/>
    <property type="molecule type" value="Genomic_DNA"/>
</dbReference>
<organism evidence="1 2">
    <name type="scientific">Novipirellula herctigrandis</name>
    <dbReference type="NCBI Taxonomy" id="2527986"/>
    <lineage>
        <taxon>Bacteria</taxon>
        <taxon>Pseudomonadati</taxon>
        <taxon>Planctomycetota</taxon>
        <taxon>Planctomycetia</taxon>
        <taxon>Pirellulales</taxon>
        <taxon>Pirellulaceae</taxon>
        <taxon>Novipirellula</taxon>
    </lineage>
</organism>
<keyword evidence="2" id="KW-1185">Reference proteome</keyword>
<sequence length="1240" mass="140028">MKFAFNPHRASVGIRLLLTFAFVIAIHQHDIFAFNPPVDQQGPLTVRIEGPSSIHEPGKVFSTVVQLENDGQSKVKGTVRCYSIDGWACEPERSVFFELDKKSKTEFEFKITPSANTYSAHYPVHAIVDFESDGMHLTAHPILVLTTDVSPRPTSTAITQWKPYKVDCDRRLSLWQIPIHRSVSQVFGKPSTTTSVGWTGPIATHRADMDPRAIVKADDESRHAITMHPPWFAGNPGTLLIEYPLELPSCEPISLDYANAVTANGEGDGVTFRVRVTAFDAPHGEFGDVISEHHSDATSWQSQSVDLSQFAGQSIRLQLESHPGPAKNTSFDQCFWGTPTLNVGRPPERLPFPPDSQRPIASESKAYHFNCGSNEVDIRPGRRGLLDASIGFSDTQEHRLWIQGFNVRVAGFDLNDGGAAITLREVSQRATNNGIRVLHSFATMDRAFDLVGEASVKDEMLQVKWTLENASPNQPWNVTRIEAVSLGKFSSQAKRIYAGHGNVLEIPEAFNLNFDGHRLATSFVGFDFNSNVSLVEAVDLPPTQLRVDPAQHHYSLETDGEATFMLIPGKSVWELAKRYRDHNGLKAASGVNKLAGRFAFDLWGGRYEDANTQLKRAFRYGLTHSVVVWHNWQHFGYDYRLPEIYPPNPEHGNEEQLRSLIETCSQSDVLFALHDNYIDFYPDADGFSYRDVIAFDRNQKPVKAWLNEYRGARSYRYRADRVTPFLQNNLNVISQKLRPSSYFIDVWSSIRPYDYWTADGTFFDAQSTRDSWRKHFAWIRDKLGNNAPQISESGHDQLIGWLDGAQTNHLRVGKPLGGKHSWSVWNIQCADSERIPWFDAAHHDRFVLHGAGYSSRYQAGLDGTMHGIYSDDYIATEMLTGHPTMASSPFDRDVVRKYWLTHNVSRALALKTIEDVTFVDDNLHHQHVRWSNGGEVWVNRGEDDWTTQDVDLPPFGFLAKIPTSEGLVSAAVCRQDGLIVEKCQSPNELYVNARSSIGELACIEPRIVGFDAHSANQLRFVIDWKLADPIPTGFKPFLHFVDQEEKIAFQAANIDEFPQSGKTGTFSIRATGKLPQTCTKGDEFELRVGFYDPSGNHHRLPLIGNRDDERRIRLGKITVTGEMDAATTVEWTTFKHDRDSFLDRNNIDAKPVDFEWVVTPGSCRITRDGDTVVLTPLPNENAKRTSWKVHWDALPWSLPTPNRVIAIRESGEVLWKRPLDQKNNFQHDPEAFAYRFDLEQ</sequence>
<proteinExistence type="predicted"/>
<dbReference type="InterPro" id="IPR043751">
    <property type="entry name" value="DUF5696"/>
</dbReference>
<dbReference type="Pfam" id="PF18952">
    <property type="entry name" value="DUF5696"/>
    <property type="match status" value="1"/>
</dbReference>